<reference evidence="3" key="1">
    <citation type="journal article" date="2020" name="Stud. Mycol.">
        <title>101 Dothideomycetes genomes: a test case for predicting lifestyles and emergence of pathogens.</title>
        <authorList>
            <person name="Haridas S."/>
            <person name="Albert R."/>
            <person name="Binder M."/>
            <person name="Bloem J."/>
            <person name="Labutti K."/>
            <person name="Salamov A."/>
            <person name="Andreopoulos B."/>
            <person name="Baker S."/>
            <person name="Barry K."/>
            <person name="Bills G."/>
            <person name="Bluhm B."/>
            <person name="Cannon C."/>
            <person name="Castanera R."/>
            <person name="Culley D."/>
            <person name="Daum C."/>
            <person name="Ezra D."/>
            <person name="Gonzalez J."/>
            <person name="Henrissat B."/>
            <person name="Kuo A."/>
            <person name="Liang C."/>
            <person name="Lipzen A."/>
            <person name="Lutzoni F."/>
            <person name="Magnuson J."/>
            <person name="Mondo S."/>
            <person name="Nolan M."/>
            <person name="Ohm R."/>
            <person name="Pangilinan J."/>
            <person name="Park H.-J."/>
            <person name="Ramirez L."/>
            <person name="Alfaro M."/>
            <person name="Sun H."/>
            <person name="Tritt A."/>
            <person name="Yoshinaga Y."/>
            <person name="Zwiers L.-H."/>
            <person name="Turgeon B."/>
            <person name="Goodwin S."/>
            <person name="Spatafora J."/>
            <person name="Crous P."/>
            <person name="Grigoriev I."/>
        </authorList>
    </citation>
    <scope>NUCLEOTIDE SEQUENCE</scope>
    <source>
        <strain evidence="3">CBS 473.64</strain>
    </source>
</reference>
<dbReference type="Proteomes" id="UP000799753">
    <property type="component" value="Unassembled WGS sequence"/>
</dbReference>
<proteinExistence type="predicted"/>
<dbReference type="AlphaFoldDB" id="A0A6A6S4N2"/>
<dbReference type="InterPro" id="IPR006771">
    <property type="entry name" value="CetA-like"/>
</dbReference>
<keyword evidence="2" id="KW-0732">Signal</keyword>
<organism evidence="3 4">
    <name type="scientific">Massarina eburnea CBS 473.64</name>
    <dbReference type="NCBI Taxonomy" id="1395130"/>
    <lineage>
        <taxon>Eukaryota</taxon>
        <taxon>Fungi</taxon>
        <taxon>Dikarya</taxon>
        <taxon>Ascomycota</taxon>
        <taxon>Pezizomycotina</taxon>
        <taxon>Dothideomycetes</taxon>
        <taxon>Pleosporomycetidae</taxon>
        <taxon>Pleosporales</taxon>
        <taxon>Massarineae</taxon>
        <taxon>Massarinaceae</taxon>
        <taxon>Massarina</taxon>
    </lineage>
</organism>
<dbReference type="PANTHER" id="PTHR36195">
    <property type="entry name" value="DOMAIN PROTEIN, PUTATIVE (AFU_ORTHOLOGUE AFUA_5G01990)-RELATED-RELATED"/>
    <property type="match status" value="1"/>
</dbReference>
<name>A0A6A6S4N2_9PLEO</name>
<protein>
    <submittedName>
        <fullName evidence="3">Uncharacterized protein</fullName>
    </submittedName>
</protein>
<feature type="region of interest" description="Disordered" evidence="1">
    <location>
        <begin position="191"/>
        <end position="229"/>
    </location>
</feature>
<dbReference type="EMBL" id="MU006781">
    <property type="protein sequence ID" value="KAF2642247.1"/>
    <property type="molecule type" value="Genomic_DNA"/>
</dbReference>
<gene>
    <name evidence="3" type="ORF">P280DRAFT_505726</name>
</gene>
<dbReference type="Pfam" id="PF04681">
    <property type="entry name" value="Bys1"/>
    <property type="match status" value="1"/>
</dbReference>
<evidence type="ECO:0000313" key="4">
    <source>
        <dbReference type="Proteomes" id="UP000799753"/>
    </source>
</evidence>
<accession>A0A6A6S4N2</accession>
<evidence type="ECO:0000256" key="2">
    <source>
        <dbReference type="SAM" id="SignalP"/>
    </source>
</evidence>
<dbReference type="OrthoDB" id="5144514at2759"/>
<sequence>MVAYKFVAAALSALVSSAIAGNAIIQNNCDYPLYMEQWVGGASKSSTNIVAGGKHSAKLVEGSQSVALKLARDKARLWAHGVTQFEYSVSDRLWYDVSFIDCVNGKDGSQCPGWAGGVKLSATGGQCAVAECTPGAYCDQQAYFVFNNDKATKSCLKGEKSGDIHFTLCSVKKAKKSIAGRLEYEVRDVEGAQEAEVQEPEQVEEVEVEESEVELDEDDEEFDDEDDVE</sequence>
<keyword evidence="4" id="KW-1185">Reference proteome</keyword>
<feature type="chain" id="PRO_5025540064" evidence="2">
    <location>
        <begin position="21"/>
        <end position="229"/>
    </location>
</feature>
<dbReference type="PANTHER" id="PTHR36195:SF4">
    <property type="entry name" value="DOMAIN PROTEIN, PUTATIVE (AFU_ORTHOLOGUE AFUA_5G01990)-RELATED"/>
    <property type="match status" value="1"/>
</dbReference>
<evidence type="ECO:0000256" key="1">
    <source>
        <dbReference type="SAM" id="MobiDB-lite"/>
    </source>
</evidence>
<evidence type="ECO:0000313" key="3">
    <source>
        <dbReference type="EMBL" id="KAF2642247.1"/>
    </source>
</evidence>
<feature type="signal peptide" evidence="2">
    <location>
        <begin position="1"/>
        <end position="20"/>
    </location>
</feature>